<evidence type="ECO:0000313" key="1">
    <source>
        <dbReference type="EMBL" id="MBW6436953.1"/>
    </source>
</evidence>
<name>A0ABS7B7L2_9ACTN</name>
<sequence length="130" mass="14895">MLFDHNVLAWSQLPDDARVHSWLARDAVGPTPAGRSFRAMEPHIIYPIDMDDYAWWETEQKGWIEVTVRWAAGERSITFYDATRLSQSVRDGLAHRGYFAERIVVVPSVTRNALESAVTNMAEHDFVEMS</sequence>
<dbReference type="EMBL" id="JAHXZI010000013">
    <property type="protein sequence ID" value="MBW6436953.1"/>
    <property type="molecule type" value="Genomic_DNA"/>
</dbReference>
<accession>A0ABS7B7L2</accession>
<dbReference type="Proteomes" id="UP001519863">
    <property type="component" value="Unassembled WGS sequence"/>
</dbReference>
<keyword evidence="2" id="KW-1185">Reference proteome</keyword>
<organism evidence="1 2">
    <name type="scientific">Actinoplanes hulinensis</name>
    <dbReference type="NCBI Taxonomy" id="1144547"/>
    <lineage>
        <taxon>Bacteria</taxon>
        <taxon>Bacillati</taxon>
        <taxon>Actinomycetota</taxon>
        <taxon>Actinomycetes</taxon>
        <taxon>Micromonosporales</taxon>
        <taxon>Micromonosporaceae</taxon>
        <taxon>Actinoplanes</taxon>
    </lineage>
</organism>
<dbReference type="RefSeq" id="WP_220146296.1">
    <property type="nucleotide sequence ID" value="NZ_JAHXZI010000013.1"/>
</dbReference>
<protein>
    <submittedName>
        <fullName evidence="1">Uncharacterized protein</fullName>
    </submittedName>
</protein>
<reference evidence="1 2" key="1">
    <citation type="journal article" date="2013" name="Antonie Van Leeuwenhoek">
        <title>Actinoplanes hulinensis sp. nov., a novel actinomycete isolated from soybean root (Glycine max (L.) Merr).</title>
        <authorList>
            <person name="Shen Y."/>
            <person name="Liu C."/>
            <person name="Wang X."/>
            <person name="Zhao J."/>
            <person name="Jia F."/>
            <person name="Zhang Y."/>
            <person name="Wang L."/>
            <person name="Yang D."/>
            <person name="Xiang W."/>
        </authorList>
    </citation>
    <scope>NUCLEOTIDE SEQUENCE [LARGE SCALE GENOMIC DNA]</scope>
    <source>
        <strain evidence="1 2">NEAU-M9</strain>
    </source>
</reference>
<evidence type="ECO:0000313" key="2">
    <source>
        <dbReference type="Proteomes" id="UP001519863"/>
    </source>
</evidence>
<proteinExistence type="predicted"/>
<comment type="caution">
    <text evidence="1">The sequence shown here is derived from an EMBL/GenBank/DDBJ whole genome shotgun (WGS) entry which is preliminary data.</text>
</comment>
<gene>
    <name evidence="1" type="ORF">KZ829_24730</name>
</gene>